<evidence type="ECO:0000313" key="1">
    <source>
        <dbReference type="EMBL" id="RJG42765.1"/>
    </source>
</evidence>
<dbReference type="EMBL" id="QZCH01000014">
    <property type="protein sequence ID" value="RJG42765.1"/>
    <property type="molecule type" value="Genomic_DNA"/>
</dbReference>
<comment type="caution">
    <text evidence="1">The sequence shown here is derived from an EMBL/GenBank/DDBJ whole genome shotgun (WGS) entry which is preliminary data.</text>
</comment>
<accession>A0A418YDZ8</accession>
<proteinExistence type="predicted"/>
<dbReference type="AlphaFoldDB" id="A0A418YDZ8"/>
<sequence>MTLEQFIDGLKQALNIQSLSPRKQGYSLLFDDTLAVDVITARGELILLSPVSQLADNDYQKEQQLKQAMAWSLPWGQGNTCLAQQGNTVVVQTRASLQQDFEALKELLNSHCQYVEQLEQLELQAVQQVYQDVFIRP</sequence>
<dbReference type="RefSeq" id="WP_119910966.1">
    <property type="nucleotide sequence ID" value="NZ_QZCH01000014.1"/>
</dbReference>
<name>A0A418YDZ8_9GAMM</name>
<dbReference type="Pfam" id="PF05932">
    <property type="entry name" value="CesT"/>
    <property type="match status" value="1"/>
</dbReference>
<organism evidence="1 2">
    <name type="scientific">Motilimonas pumila</name>
    <dbReference type="NCBI Taxonomy" id="2303987"/>
    <lineage>
        <taxon>Bacteria</taxon>
        <taxon>Pseudomonadati</taxon>
        <taxon>Pseudomonadota</taxon>
        <taxon>Gammaproteobacteria</taxon>
        <taxon>Alteromonadales</taxon>
        <taxon>Alteromonadales genera incertae sedis</taxon>
        <taxon>Motilimonas</taxon>
    </lineage>
</organism>
<protein>
    <submittedName>
        <fullName evidence="1">Uncharacterized protein</fullName>
    </submittedName>
</protein>
<dbReference type="Gene3D" id="3.30.1460.10">
    <property type="match status" value="1"/>
</dbReference>
<dbReference type="Proteomes" id="UP000283255">
    <property type="component" value="Unassembled WGS sequence"/>
</dbReference>
<dbReference type="InterPro" id="IPR010261">
    <property type="entry name" value="Tir_chaperone"/>
</dbReference>
<evidence type="ECO:0000313" key="2">
    <source>
        <dbReference type="Proteomes" id="UP000283255"/>
    </source>
</evidence>
<reference evidence="1 2" key="1">
    <citation type="submission" date="2018-09" db="EMBL/GenBank/DDBJ databases">
        <authorList>
            <person name="Wang F."/>
        </authorList>
    </citation>
    <scope>NUCLEOTIDE SEQUENCE [LARGE SCALE GENOMIC DNA]</scope>
    <source>
        <strain evidence="1 2">PLHSC7-2</strain>
    </source>
</reference>
<gene>
    <name evidence="1" type="ORF">D1Z90_11795</name>
</gene>
<dbReference type="SUPFAM" id="SSF69635">
    <property type="entry name" value="Type III secretory system chaperone-like"/>
    <property type="match status" value="1"/>
</dbReference>
<keyword evidence="2" id="KW-1185">Reference proteome</keyword>
<reference evidence="1 2" key="2">
    <citation type="submission" date="2019-01" db="EMBL/GenBank/DDBJ databases">
        <title>Motilimonas pumilus sp. nov., isolated from the gut of sea cucumber (Apostichopus japonicus).</title>
        <authorList>
            <person name="Wang F.-Q."/>
            <person name="Ren L.-H."/>
            <person name="Lin Y.-W."/>
            <person name="Sun G.-H."/>
            <person name="Du Z.-J."/>
            <person name="Zhao J.-X."/>
            <person name="Liu X.-J."/>
            <person name="Liu L.-J."/>
        </authorList>
    </citation>
    <scope>NUCLEOTIDE SEQUENCE [LARGE SCALE GENOMIC DNA]</scope>
    <source>
        <strain evidence="1 2">PLHSC7-2</strain>
    </source>
</reference>
<dbReference type="GO" id="GO:0030254">
    <property type="term" value="P:protein secretion by the type III secretion system"/>
    <property type="evidence" value="ECO:0007669"/>
    <property type="project" value="InterPro"/>
</dbReference>
<dbReference type="OrthoDB" id="6402198at2"/>